<evidence type="ECO:0000256" key="2">
    <source>
        <dbReference type="ARBA" id="ARBA00022737"/>
    </source>
</evidence>
<evidence type="ECO:0000313" key="4">
    <source>
        <dbReference type="Proteomes" id="UP000222944"/>
    </source>
</evidence>
<reference evidence="3 4" key="1">
    <citation type="submission" date="2017-09" db="EMBL/GenBank/DDBJ databases">
        <title>Large-scale bioinformatics analysis of Bacillus genomes uncovers conserved roles of natural products in bacterial physiology.</title>
        <authorList>
            <consortium name="Agbiome Team Llc"/>
            <person name="Bleich R.M."/>
            <person name="Grubbs K.J."/>
            <person name="Santa Maria K.C."/>
            <person name="Allen S.E."/>
            <person name="Farag S."/>
            <person name="Shank E.A."/>
            <person name="Bowers A."/>
        </authorList>
    </citation>
    <scope>NUCLEOTIDE SEQUENCE [LARGE SCALE GENOMIC DNA]</scope>
    <source>
        <strain evidence="3 4">AFS058004</strain>
    </source>
</reference>
<keyword evidence="1" id="KW-0433">Leucine-rich repeat</keyword>
<dbReference type="Proteomes" id="UP000222944">
    <property type="component" value="Unassembled WGS sequence"/>
</dbReference>
<dbReference type="PROSITE" id="PS51450">
    <property type="entry name" value="LRR"/>
    <property type="match status" value="1"/>
</dbReference>
<gene>
    <name evidence="3" type="ORF">CN899_29235</name>
</gene>
<accession>A0A9X7BTZ1</accession>
<dbReference type="EMBL" id="NUFN01000060">
    <property type="protein sequence ID" value="PGH78041.1"/>
    <property type="molecule type" value="Genomic_DNA"/>
</dbReference>
<dbReference type="PANTHER" id="PTHR46652:SF3">
    <property type="entry name" value="LEUCINE-RICH REPEAT-CONTAINING PROTEIN 9"/>
    <property type="match status" value="1"/>
</dbReference>
<evidence type="ECO:0000256" key="1">
    <source>
        <dbReference type="ARBA" id="ARBA00022614"/>
    </source>
</evidence>
<name>A0A9X7BTZ1_BACTU</name>
<comment type="caution">
    <text evidence="3">The sequence shown here is derived from an EMBL/GenBank/DDBJ whole genome shotgun (WGS) entry which is preliminary data.</text>
</comment>
<organism evidence="3 4">
    <name type="scientific">Bacillus thuringiensis</name>
    <dbReference type="NCBI Taxonomy" id="1428"/>
    <lineage>
        <taxon>Bacteria</taxon>
        <taxon>Bacillati</taxon>
        <taxon>Bacillota</taxon>
        <taxon>Bacilli</taxon>
        <taxon>Bacillales</taxon>
        <taxon>Bacillaceae</taxon>
        <taxon>Bacillus</taxon>
        <taxon>Bacillus cereus group</taxon>
    </lineage>
</organism>
<dbReference type="InterPro" id="IPR050836">
    <property type="entry name" value="SDS22/Internalin_LRR"/>
</dbReference>
<protein>
    <recommendedName>
        <fullName evidence="5">Internalin</fullName>
    </recommendedName>
</protein>
<keyword evidence="2" id="KW-0677">Repeat</keyword>
<evidence type="ECO:0008006" key="5">
    <source>
        <dbReference type="Google" id="ProtNLM"/>
    </source>
</evidence>
<dbReference type="SUPFAM" id="SSF52058">
    <property type="entry name" value="L domain-like"/>
    <property type="match status" value="1"/>
</dbReference>
<dbReference type="InterPro" id="IPR032675">
    <property type="entry name" value="LRR_dom_sf"/>
</dbReference>
<dbReference type="InterPro" id="IPR001611">
    <property type="entry name" value="Leu-rich_rpt"/>
</dbReference>
<evidence type="ECO:0000313" key="3">
    <source>
        <dbReference type="EMBL" id="PGH78041.1"/>
    </source>
</evidence>
<dbReference type="Gene3D" id="3.80.10.10">
    <property type="entry name" value="Ribonuclease Inhibitor"/>
    <property type="match status" value="2"/>
</dbReference>
<proteinExistence type="predicted"/>
<dbReference type="PANTHER" id="PTHR46652">
    <property type="entry name" value="LEUCINE-RICH REPEAT AND IQ DOMAIN-CONTAINING PROTEIN 1-RELATED"/>
    <property type="match status" value="1"/>
</dbReference>
<dbReference type="AlphaFoldDB" id="A0A9X7BTZ1"/>
<dbReference type="RefSeq" id="WP_098866910.1">
    <property type="nucleotide sequence ID" value="NZ_NUFN01000060.1"/>
</dbReference>
<sequence length="283" mass="32767">MRNINGFFLRKDIDGETLLVSQKNLGECIDYINAFNINRLQISDMYYKLEDVKFLEQCVNITHLSLDSSYLKDVSSIYNLKNLKSLSIIDSNYVLELNKLTDLECLSLYCDKKLTGLQDLSNLKSLSLWKYAPKGRDLNELKNLRKLEILNVTQCKINSLSGLENLESLKTMKLNYLRTLTTIGHVKYTNGILRYLEIEACKNIEDFYEIQHLKSLETLNLFNCGDIPTIKFIQALNNLKHLSFVESNILDGDVSFCEGIEFVSFTDKKHYSHKNKHFNNTDM</sequence>